<evidence type="ECO:0000256" key="6">
    <source>
        <dbReference type="ARBA" id="ARBA00022695"/>
    </source>
</evidence>
<organism evidence="14 15">
    <name type="scientific">Candidatus Nealsonbacteria bacterium CG08_land_8_20_14_0_20_43_11</name>
    <dbReference type="NCBI Taxonomy" id="1974706"/>
    <lineage>
        <taxon>Bacteria</taxon>
        <taxon>Candidatus Nealsoniibacteriota</taxon>
    </lineage>
</organism>
<comment type="subunit">
    <text evidence="11">Homodimer. The RNAP catalytic core consists of 2 alpha, 1 beta, 1 beta' and 1 omega subunit. When a sigma factor is associated with the core the holoenzyme is formed, which can initiate transcription.</text>
</comment>
<dbReference type="InterPro" id="IPR011263">
    <property type="entry name" value="DNA-dir_RNA_pol_RpoA/D/Rpb3"/>
</dbReference>
<evidence type="ECO:0000256" key="2">
    <source>
        <dbReference type="ARBA" id="ARBA00012418"/>
    </source>
</evidence>
<dbReference type="FunFam" id="2.170.120.12:FF:000001">
    <property type="entry name" value="DNA-directed RNA polymerase subunit alpha"/>
    <property type="match status" value="1"/>
</dbReference>
<dbReference type="Pfam" id="PF03118">
    <property type="entry name" value="RNA_pol_A_CTD"/>
    <property type="match status" value="1"/>
</dbReference>
<dbReference type="SUPFAM" id="SSF55257">
    <property type="entry name" value="RBP11-like subunits of RNA polymerase"/>
    <property type="match status" value="1"/>
</dbReference>
<dbReference type="HAMAP" id="MF_00059">
    <property type="entry name" value="RNApol_bact_RpoA"/>
    <property type="match status" value="1"/>
</dbReference>
<comment type="caution">
    <text evidence="14">The sequence shown here is derived from an EMBL/GenBank/DDBJ whole genome shotgun (WGS) entry which is preliminary data.</text>
</comment>
<proteinExistence type="inferred from homology"/>
<dbReference type="EMBL" id="PEYE01000036">
    <property type="protein sequence ID" value="PIS38727.1"/>
    <property type="molecule type" value="Genomic_DNA"/>
</dbReference>
<dbReference type="Gene3D" id="3.30.1360.10">
    <property type="entry name" value="RNA polymerase, RBP11-like subunit"/>
    <property type="match status" value="1"/>
</dbReference>
<keyword evidence="6 11" id="KW-0548">Nucleotidyltransferase</keyword>
<dbReference type="SUPFAM" id="SSF56553">
    <property type="entry name" value="Insert subdomain of RNA polymerase alpha subunit"/>
    <property type="match status" value="1"/>
</dbReference>
<evidence type="ECO:0000256" key="9">
    <source>
        <dbReference type="ARBA" id="ARBA00033070"/>
    </source>
</evidence>
<feature type="domain" description="DNA-directed RNA polymerase RpoA/D/Rpb3-type" evidence="13">
    <location>
        <begin position="17"/>
        <end position="225"/>
    </location>
</feature>
<dbReference type="InterPro" id="IPR011773">
    <property type="entry name" value="DNA-dir_RpoA"/>
</dbReference>
<dbReference type="CDD" id="cd06928">
    <property type="entry name" value="RNAP_alpha_NTD"/>
    <property type="match status" value="1"/>
</dbReference>
<evidence type="ECO:0000313" key="15">
    <source>
        <dbReference type="Proteomes" id="UP000229390"/>
    </source>
</evidence>
<gene>
    <name evidence="11" type="primary">rpoA</name>
    <name evidence="14" type="ORF">COT34_02260</name>
</gene>
<evidence type="ECO:0000256" key="5">
    <source>
        <dbReference type="ARBA" id="ARBA00022679"/>
    </source>
</evidence>
<dbReference type="NCBIfam" id="TIGR02027">
    <property type="entry name" value="rpoA"/>
    <property type="match status" value="1"/>
</dbReference>
<evidence type="ECO:0000256" key="7">
    <source>
        <dbReference type="ARBA" id="ARBA00023163"/>
    </source>
</evidence>
<evidence type="ECO:0000256" key="3">
    <source>
        <dbReference type="ARBA" id="ARBA00015972"/>
    </source>
</evidence>
<dbReference type="GO" id="GO:0003899">
    <property type="term" value="F:DNA-directed RNA polymerase activity"/>
    <property type="evidence" value="ECO:0007669"/>
    <property type="project" value="UniProtKB-UniRule"/>
</dbReference>
<dbReference type="GO" id="GO:0005737">
    <property type="term" value="C:cytoplasm"/>
    <property type="evidence" value="ECO:0007669"/>
    <property type="project" value="UniProtKB-ARBA"/>
</dbReference>
<feature type="region of interest" description="Alpha C-terminal domain (alpha-CTD)" evidence="11">
    <location>
        <begin position="245"/>
        <end position="315"/>
    </location>
</feature>
<feature type="region of interest" description="Alpha N-terminal domain (alpha-NTD)" evidence="11">
    <location>
        <begin position="1"/>
        <end position="223"/>
    </location>
</feature>
<keyword evidence="7 11" id="KW-0804">Transcription</keyword>
<dbReference type="Gene3D" id="2.170.120.12">
    <property type="entry name" value="DNA-directed RNA polymerase, insert domain"/>
    <property type="match status" value="1"/>
</dbReference>
<evidence type="ECO:0000256" key="11">
    <source>
        <dbReference type="HAMAP-Rule" id="MF_00059"/>
    </source>
</evidence>
<dbReference type="SUPFAM" id="SSF47789">
    <property type="entry name" value="C-terminal domain of RNA polymerase alpha subunit"/>
    <property type="match status" value="1"/>
</dbReference>
<accession>A0A2M6T0G1</accession>
<keyword evidence="5 11" id="KW-0808">Transferase</keyword>
<evidence type="ECO:0000256" key="12">
    <source>
        <dbReference type="SAM" id="MobiDB-lite"/>
    </source>
</evidence>
<dbReference type="GO" id="GO:0046983">
    <property type="term" value="F:protein dimerization activity"/>
    <property type="evidence" value="ECO:0007669"/>
    <property type="project" value="InterPro"/>
</dbReference>
<dbReference type="GO" id="GO:0000428">
    <property type="term" value="C:DNA-directed RNA polymerase complex"/>
    <property type="evidence" value="ECO:0007669"/>
    <property type="project" value="UniProtKB-KW"/>
</dbReference>
<evidence type="ECO:0000256" key="4">
    <source>
        <dbReference type="ARBA" id="ARBA00022478"/>
    </source>
</evidence>
<dbReference type="InterPro" id="IPR036643">
    <property type="entry name" value="RNApol_insert_sf"/>
</dbReference>
<evidence type="ECO:0000256" key="1">
    <source>
        <dbReference type="ARBA" id="ARBA00007123"/>
    </source>
</evidence>
<comment type="function">
    <text evidence="11">DNA-dependent RNA polymerase catalyzes the transcription of DNA into RNA using the four ribonucleoside triphosphates as substrates.</text>
</comment>
<comment type="catalytic activity">
    <reaction evidence="10 11">
        <text>RNA(n) + a ribonucleoside 5'-triphosphate = RNA(n+1) + diphosphate</text>
        <dbReference type="Rhea" id="RHEA:21248"/>
        <dbReference type="Rhea" id="RHEA-COMP:14527"/>
        <dbReference type="Rhea" id="RHEA-COMP:17342"/>
        <dbReference type="ChEBI" id="CHEBI:33019"/>
        <dbReference type="ChEBI" id="CHEBI:61557"/>
        <dbReference type="ChEBI" id="CHEBI:140395"/>
        <dbReference type="EC" id="2.7.7.6"/>
    </reaction>
</comment>
<dbReference type="Pfam" id="PF01193">
    <property type="entry name" value="RNA_pol_L"/>
    <property type="match status" value="1"/>
</dbReference>
<evidence type="ECO:0000256" key="10">
    <source>
        <dbReference type="ARBA" id="ARBA00048552"/>
    </source>
</evidence>
<dbReference type="InterPro" id="IPR036603">
    <property type="entry name" value="RBP11-like"/>
</dbReference>
<sequence length="315" mass="35449">MIPLPNQPKIIEKQGNQTVFVIEGLWPGYGVTIGNSLRRVLLSSLEGTAATQTKIAGVQQEFSTLPGVLEDVVTIMLNLKQLRFKLFGEEPQRAHLSVKGEKQVKAADFETPSQLEVVNKSQHLATLTEKGAKLDIEIQVEKGLGYRPAEQMKKEKMEIGEIPLDAVFTPIKKVSYKVENMRVGERTDFDRLTLEIETDGTINPEKAFHQAVETLLKHFQLFEETYRPIEAKKEKAEEEPAEKPKEPAKTKVEEMAISSRTINILLKNNFKTVEALAKKTESALLELEGMSEKGITEIKKALKKLDLELKEEKKA</sequence>
<evidence type="ECO:0000256" key="8">
    <source>
        <dbReference type="ARBA" id="ARBA00032524"/>
    </source>
</evidence>
<comment type="domain">
    <text evidence="11">The N-terminal domain is essential for RNAP assembly and basal transcription, whereas the C-terminal domain is involved in interaction with transcriptional regulators and with upstream promoter elements.</text>
</comment>
<evidence type="ECO:0000313" key="14">
    <source>
        <dbReference type="EMBL" id="PIS38727.1"/>
    </source>
</evidence>
<comment type="similarity">
    <text evidence="1 11">Belongs to the RNA polymerase alpha chain family.</text>
</comment>
<protein>
    <recommendedName>
        <fullName evidence="3 11">DNA-directed RNA polymerase subunit alpha</fullName>
        <shortName evidence="11">RNAP subunit alpha</shortName>
        <ecNumber evidence="2 11">2.7.7.6</ecNumber>
    </recommendedName>
    <alternativeName>
        <fullName evidence="9 11">RNA polymerase subunit alpha</fullName>
    </alternativeName>
    <alternativeName>
        <fullName evidence="8 11">Transcriptase subunit alpha</fullName>
    </alternativeName>
</protein>
<dbReference type="InterPro" id="IPR011262">
    <property type="entry name" value="DNA-dir_RNA_pol_insert"/>
</dbReference>
<dbReference type="NCBIfam" id="NF003519">
    <property type="entry name" value="PRK05182.2-5"/>
    <property type="match status" value="1"/>
</dbReference>
<dbReference type="Proteomes" id="UP000229390">
    <property type="component" value="Unassembled WGS sequence"/>
</dbReference>
<dbReference type="GO" id="GO:0003677">
    <property type="term" value="F:DNA binding"/>
    <property type="evidence" value="ECO:0007669"/>
    <property type="project" value="UniProtKB-UniRule"/>
</dbReference>
<dbReference type="InterPro" id="IPR011260">
    <property type="entry name" value="RNAP_asu_C"/>
</dbReference>
<dbReference type="AlphaFoldDB" id="A0A2M6T0G1"/>
<dbReference type="GO" id="GO:0006351">
    <property type="term" value="P:DNA-templated transcription"/>
    <property type="evidence" value="ECO:0007669"/>
    <property type="project" value="UniProtKB-UniRule"/>
</dbReference>
<keyword evidence="4 11" id="KW-0240">DNA-directed RNA polymerase</keyword>
<dbReference type="Gene3D" id="1.10.150.20">
    <property type="entry name" value="5' to 3' exonuclease, C-terminal subdomain"/>
    <property type="match status" value="1"/>
</dbReference>
<dbReference type="SMART" id="SM00662">
    <property type="entry name" value="RPOLD"/>
    <property type="match status" value="1"/>
</dbReference>
<dbReference type="EC" id="2.7.7.6" evidence="2 11"/>
<feature type="region of interest" description="Disordered" evidence="12">
    <location>
        <begin position="231"/>
        <end position="252"/>
    </location>
</feature>
<reference evidence="15" key="1">
    <citation type="submission" date="2017-09" db="EMBL/GenBank/DDBJ databases">
        <title>Depth-based differentiation of microbial function through sediment-hosted aquifers and enrichment of novel symbionts in the deep terrestrial subsurface.</title>
        <authorList>
            <person name="Probst A.J."/>
            <person name="Ladd B."/>
            <person name="Jarett J.K."/>
            <person name="Geller-Mcgrath D.E."/>
            <person name="Sieber C.M.K."/>
            <person name="Emerson J.B."/>
            <person name="Anantharaman K."/>
            <person name="Thomas B.C."/>
            <person name="Malmstrom R."/>
            <person name="Stieglmeier M."/>
            <person name="Klingl A."/>
            <person name="Woyke T."/>
            <person name="Ryan C.M."/>
            <person name="Banfield J.F."/>
        </authorList>
    </citation>
    <scope>NUCLEOTIDE SEQUENCE [LARGE SCALE GENOMIC DNA]</scope>
</reference>
<evidence type="ECO:0000259" key="13">
    <source>
        <dbReference type="SMART" id="SM00662"/>
    </source>
</evidence>
<dbReference type="Pfam" id="PF01000">
    <property type="entry name" value="RNA_pol_A_bac"/>
    <property type="match status" value="1"/>
</dbReference>
<name>A0A2M6T0G1_9BACT</name>